<evidence type="ECO:0000313" key="3">
    <source>
        <dbReference type="EMBL" id="CAD7204505.1"/>
    </source>
</evidence>
<keyword evidence="2" id="KW-0812">Transmembrane</keyword>
<evidence type="ECO:0000256" key="2">
    <source>
        <dbReference type="SAM" id="Phobius"/>
    </source>
</evidence>
<name>A0A7R8VX80_TIMDO</name>
<dbReference type="EMBL" id="OA572514">
    <property type="protein sequence ID" value="CAD7204505.1"/>
    <property type="molecule type" value="Genomic_DNA"/>
</dbReference>
<feature type="transmembrane region" description="Helical" evidence="2">
    <location>
        <begin position="50"/>
        <end position="71"/>
    </location>
</feature>
<proteinExistence type="predicted"/>
<dbReference type="AlphaFoldDB" id="A0A7R8VX80"/>
<protein>
    <submittedName>
        <fullName evidence="3">Uncharacterized protein</fullName>
    </submittedName>
</protein>
<accession>A0A7R8VX80</accession>
<keyword evidence="2" id="KW-0472">Membrane</keyword>
<sequence length="229" mass="25793">MVDRSERISARGSHYMLPRSSVNLSRDRYQLNIFRYPPHQTIPGMLSKQVVYLLAIIFIGLFSYPPLLLTLSIHFKTLLIPLYPLSSSALIYVLYWNAGLPVIVSVSSPKVYVHVPVVQQGPGETRRRGSDNSSYSDHSHFPECEESGEGLTGKYLLNEYFPSHVCLGVYVCQQPYGILYTIECSVCECAQVGWSRERLGETRRDKESMLAVTGSEVIPEIVGIQQVCE</sequence>
<feature type="region of interest" description="Disordered" evidence="1">
    <location>
        <begin position="121"/>
        <end position="143"/>
    </location>
</feature>
<feature type="transmembrane region" description="Helical" evidence="2">
    <location>
        <begin position="78"/>
        <end position="98"/>
    </location>
</feature>
<keyword evidence="2" id="KW-1133">Transmembrane helix</keyword>
<reference evidence="3" key="1">
    <citation type="submission" date="2020-11" db="EMBL/GenBank/DDBJ databases">
        <authorList>
            <person name="Tran Van P."/>
        </authorList>
    </citation>
    <scope>NUCLEOTIDE SEQUENCE</scope>
</reference>
<evidence type="ECO:0000256" key="1">
    <source>
        <dbReference type="SAM" id="MobiDB-lite"/>
    </source>
</evidence>
<organism evidence="3">
    <name type="scientific">Timema douglasi</name>
    <name type="common">Walking stick</name>
    <dbReference type="NCBI Taxonomy" id="61478"/>
    <lineage>
        <taxon>Eukaryota</taxon>
        <taxon>Metazoa</taxon>
        <taxon>Ecdysozoa</taxon>
        <taxon>Arthropoda</taxon>
        <taxon>Hexapoda</taxon>
        <taxon>Insecta</taxon>
        <taxon>Pterygota</taxon>
        <taxon>Neoptera</taxon>
        <taxon>Polyneoptera</taxon>
        <taxon>Phasmatodea</taxon>
        <taxon>Timematodea</taxon>
        <taxon>Timematoidea</taxon>
        <taxon>Timematidae</taxon>
        <taxon>Timema</taxon>
    </lineage>
</organism>
<gene>
    <name evidence="3" type="ORF">TDIB3V08_LOCUS10662</name>
</gene>